<dbReference type="Pfam" id="PF00884">
    <property type="entry name" value="Sulfatase"/>
    <property type="match status" value="1"/>
</dbReference>
<dbReference type="OrthoDB" id="9789742at2"/>
<comment type="similarity">
    <text evidence="1">Belongs to the sulfatase family.</text>
</comment>
<dbReference type="InterPro" id="IPR024607">
    <property type="entry name" value="Sulfatase_CS"/>
</dbReference>
<evidence type="ECO:0000256" key="2">
    <source>
        <dbReference type="ARBA" id="ARBA00022723"/>
    </source>
</evidence>
<name>A0A3L9ZH57_9FLAO</name>
<dbReference type="EMBL" id="REFH01000014">
    <property type="protein sequence ID" value="RMA71630.1"/>
    <property type="molecule type" value="Genomic_DNA"/>
</dbReference>
<dbReference type="SUPFAM" id="SSF53649">
    <property type="entry name" value="Alkaline phosphatase-like"/>
    <property type="match status" value="1"/>
</dbReference>
<keyword evidence="5" id="KW-0812">Transmembrane</keyword>
<evidence type="ECO:0000256" key="1">
    <source>
        <dbReference type="ARBA" id="ARBA00008779"/>
    </source>
</evidence>
<feature type="transmembrane region" description="Helical" evidence="5">
    <location>
        <begin position="7"/>
        <end position="24"/>
    </location>
</feature>
<dbReference type="InterPro" id="IPR017850">
    <property type="entry name" value="Alkaline_phosphatase_core_sf"/>
</dbReference>
<evidence type="ECO:0000313" key="7">
    <source>
        <dbReference type="EMBL" id="RMA71630.1"/>
    </source>
</evidence>
<dbReference type="PANTHER" id="PTHR42693:SF53">
    <property type="entry name" value="ENDO-4-O-SULFATASE"/>
    <property type="match status" value="1"/>
</dbReference>
<accession>A0A3L9ZH57</accession>
<dbReference type="InterPro" id="IPR050738">
    <property type="entry name" value="Sulfatase"/>
</dbReference>
<dbReference type="Gene3D" id="3.30.1120.10">
    <property type="match status" value="1"/>
</dbReference>
<keyword evidence="2" id="KW-0479">Metal-binding</keyword>
<evidence type="ECO:0000259" key="6">
    <source>
        <dbReference type="Pfam" id="PF00884"/>
    </source>
</evidence>
<proteinExistence type="inferred from homology"/>
<dbReference type="CDD" id="cd16034">
    <property type="entry name" value="sulfatase_like"/>
    <property type="match status" value="1"/>
</dbReference>
<reference evidence="7 8" key="1">
    <citation type="submission" date="2018-10" db="EMBL/GenBank/DDBJ databases">
        <title>Genomic Encyclopedia of Archaeal and Bacterial Type Strains, Phase II (KMG-II): from individual species to whole genera.</title>
        <authorList>
            <person name="Goeker M."/>
        </authorList>
    </citation>
    <scope>NUCLEOTIDE SEQUENCE [LARGE SCALE GENOMIC DNA]</scope>
    <source>
        <strain evidence="7 8">DSM 19727</strain>
    </source>
</reference>
<dbReference type="InterPro" id="IPR000917">
    <property type="entry name" value="Sulfatase_N"/>
</dbReference>
<dbReference type="GO" id="GO:0046872">
    <property type="term" value="F:metal ion binding"/>
    <property type="evidence" value="ECO:0007669"/>
    <property type="project" value="UniProtKB-KW"/>
</dbReference>
<keyword evidence="5" id="KW-0472">Membrane</keyword>
<dbReference type="Proteomes" id="UP000280368">
    <property type="component" value="Unassembled WGS sequence"/>
</dbReference>
<evidence type="ECO:0000256" key="4">
    <source>
        <dbReference type="ARBA" id="ARBA00022837"/>
    </source>
</evidence>
<keyword evidence="8" id="KW-1185">Reference proteome</keyword>
<dbReference type="RefSeq" id="WP_121926564.1">
    <property type="nucleotide sequence ID" value="NZ_CBCSGA010000018.1"/>
</dbReference>
<comment type="caution">
    <text evidence="7">The sequence shown here is derived from an EMBL/GenBank/DDBJ whole genome shotgun (WGS) entry which is preliminary data.</text>
</comment>
<dbReference type="PANTHER" id="PTHR42693">
    <property type="entry name" value="ARYLSULFATASE FAMILY MEMBER"/>
    <property type="match status" value="1"/>
</dbReference>
<feature type="domain" description="Sulfatase N-terminal" evidence="6">
    <location>
        <begin position="37"/>
        <end position="383"/>
    </location>
</feature>
<evidence type="ECO:0000313" key="8">
    <source>
        <dbReference type="Proteomes" id="UP000280368"/>
    </source>
</evidence>
<organism evidence="7 8">
    <name type="scientific">Flavobacterium weaverense</name>
    <dbReference type="NCBI Taxonomy" id="271156"/>
    <lineage>
        <taxon>Bacteria</taxon>
        <taxon>Pseudomonadati</taxon>
        <taxon>Bacteroidota</taxon>
        <taxon>Flavobacteriia</taxon>
        <taxon>Flavobacteriales</taxon>
        <taxon>Flavobacteriaceae</taxon>
        <taxon>Flavobacterium</taxon>
    </lineage>
</organism>
<keyword evidence="4" id="KW-0106">Calcium</keyword>
<protein>
    <submittedName>
        <fullName evidence="7">Arylsulfatase A-like enzyme</fullName>
    </submittedName>
</protein>
<keyword evidence="5" id="KW-1133">Transmembrane helix</keyword>
<dbReference type="GO" id="GO:0004065">
    <property type="term" value="F:arylsulfatase activity"/>
    <property type="evidence" value="ECO:0007669"/>
    <property type="project" value="TreeGrafter"/>
</dbReference>
<dbReference type="Gene3D" id="3.40.720.10">
    <property type="entry name" value="Alkaline Phosphatase, subunit A"/>
    <property type="match status" value="1"/>
</dbReference>
<gene>
    <name evidence="7" type="ORF">BC961_3019</name>
</gene>
<evidence type="ECO:0000256" key="5">
    <source>
        <dbReference type="SAM" id="Phobius"/>
    </source>
</evidence>
<sequence length="493" mass="56671">MKNRKQFIYFKIFILVFVTSINFSCTTQKKIADKKQPNLLIILVDQWRAQATGYEGKEPVMTPHLDKYAKESLVIEQMVSNYPVCSPARAMLMTGQWPVKNKVYSNVNSSSAPFGIELDKNAVTWSDILKQNGYSNGYIGKWHLDSPYEPFIPTSNNIGPVAWNEWTSPDKRHGFDYWYSYGTYDVHNRPMYWDTDAKRDDFHYVDQWGPIHEADKAIAFMKNESGKVRKADAPFSLVVSMNPPHSEYETVPENYYNMYKDIPLEDLIKDENIPAAGTKGGDQYRHDIKYYYANITGVDEQIGRILQGLKDQKLDENTIVLIMADHGNCLGKHSEVSKNNIYEESLRIPFIVNWTGHIQPRTDNKFLGSIPDIYPTLLDLMGIKNQIPKDIDGKSYADYYRNGKGKTPTEQFIMGAIISDNVDINTGFRGVRTEDYKLAYVKKKGKNELVLFDLKADPFEMNNIYSIDHPMVKKLTPVLKNYLRETGDGFKVE</sequence>
<evidence type="ECO:0000256" key="3">
    <source>
        <dbReference type="ARBA" id="ARBA00022801"/>
    </source>
</evidence>
<dbReference type="PROSITE" id="PS00523">
    <property type="entry name" value="SULFATASE_1"/>
    <property type="match status" value="1"/>
</dbReference>
<keyword evidence="3" id="KW-0378">Hydrolase</keyword>
<dbReference type="AlphaFoldDB" id="A0A3L9ZH57"/>